<evidence type="ECO:0000313" key="2">
    <source>
        <dbReference type="Proteomes" id="UP000078559"/>
    </source>
</evidence>
<reference evidence="1" key="1">
    <citation type="submission" date="2014-12" db="EMBL/GenBank/DDBJ databases">
        <title>Genome Sequence of Valsa Canker Pathogens Uncovers a Specific Adaption of Colonization on Woody Bark.</title>
        <authorList>
            <person name="Yin Z."/>
            <person name="Liu H."/>
            <person name="Gao X."/>
            <person name="Li Z."/>
            <person name="Song N."/>
            <person name="Ke X."/>
            <person name="Dai Q."/>
            <person name="Wu Y."/>
            <person name="Sun Y."/>
            <person name="Xu J.-R."/>
            <person name="Kang Z.K."/>
            <person name="Wang L."/>
            <person name="Huang L."/>
        </authorList>
    </citation>
    <scope>NUCLEOTIDE SEQUENCE [LARGE SCALE GENOMIC DNA]</scope>
    <source>
        <strain evidence="1">03-8</strain>
    </source>
</reference>
<name>A0A194VIF5_CYTMA</name>
<evidence type="ECO:0000313" key="1">
    <source>
        <dbReference type="EMBL" id="KUI63763.1"/>
    </source>
</evidence>
<organism evidence="1 2">
    <name type="scientific">Cytospora mali</name>
    <name type="common">Apple Valsa canker fungus</name>
    <name type="synonym">Valsa mali</name>
    <dbReference type="NCBI Taxonomy" id="578113"/>
    <lineage>
        <taxon>Eukaryota</taxon>
        <taxon>Fungi</taxon>
        <taxon>Dikarya</taxon>
        <taxon>Ascomycota</taxon>
        <taxon>Pezizomycotina</taxon>
        <taxon>Sordariomycetes</taxon>
        <taxon>Sordariomycetidae</taxon>
        <taxon>Diaporthales</taxon>
        <taxon>Cytosporaceae</taxon>
        <taxon>Cytospora</taxon>
    </lineage>
</organism>
<accession>A0A194VIF5</accession>
<dbReference type="EMBL" id="KN796114">
    <property type="protein sequence ID" value="KUI63763.1"/>
    <property type="molecule type" value="Genomic_DNA"/>
</dbReference>
<proteinExistence type="predicted"/>
<keyword evidence="2" id="KW-1185">Reference proteome</keyword>
<dbReference type="AlphaFoldDB" id="A0A194VIF5"/>
<protein>
    <submittedName>
        <fullName evidence="1">Uncharacterized protein</fullName>
    </submittedName>
</protein>
<dbReference type="Proteomes" id="UP000078559">
    <property type="component" value="Unassembled WGS sequence"/>
</dbReference>
<gene>
    <name evidence="1" type="ORF">VM1G_10481</name>
</gene>
<sequence length="102" mass="11630">MHQLLERFKAATEHYAVEETARLGGLEVRIIAQSTEWGQKKVHLYLAEWKRMKAPVASAVFVKDHNTLGVNNAEIPKGDYRAFWDSHLGFGIEQLPAWLLVT</sequence>